<dbReference type="EMBL" id="LFJN01000005">
    <property type="protein sequence ID" value="KPI43371.1"/>
    <property type="molecule type" value="Genomic_DNA"/>
</dbReference>
<evidence type="ECO:0000313" key="2">
    <source>
        <dbReference type="EMBL" id="KPI43371.1"/>
    </source>
</evidence>
<dbReference type="AlphaFoldDB" id="A0A0N0NQ07"/>
<keyword evidence="3" id="KW-1185">Reference proteome</keyword>
<evidence type="ECO:0000313" key="3">
    <source>
        <dbReference type="Proteomes" id="UP000038010"/>
    </source>
</evidence>
<gene>
    <name evidence="2" type="ORF">AB675_7134</name>
</gene>
<evidence type="ECO:0000256" key="1">
    <source>
        <dbReference type="SAM" id="MobiDB-lite"/>
    </source>
</evidence>
<name>A0A0N0NQ07_9EURO</name>
<dbReference type="Pfam" id="PF04450">
    <property type="entry name" value="BSP"/>
    <property type="match status" value="1"/>
</dbReference>
<dbReference type="RefSeq" id="XP_018003334.1">
    <property type="nucleotide sequence ID" value="XM_018147480.1"/>
</dbReference>
<comment type="caution">
    <text evidence="2">The sequence shown here is derived from an EMBL/GenBank/DDBJ whole genome shotgun (WGS) entry which is preliminary data.</text>
</comment>
<accession>A0A0N0NQ07</accession>
<dbReference type="PANTHER" id="PTHR33321">
    <property type="match status" value="1"/>
</dbReference>
<feature type="compositionally biased region" description="Basic and acidic residues" evidence="1">
    <location>
        <begin position="279"/>
        <end position="296"/>
    </location>
</feature>
<dbReference type="InterPro" id="IPR007541">
    <property type="entry name" value="Uncharacterised_BSP"/>
</dbReference>
<dbReference type="STRING" id="1664694.A0A0N0NQ07"/>
<feature type="region of interest" description="Disordered" evidence="1">
    <location>
        <begin position="279"/>
        <end position="373"/>
    </location>
</feature>
<sequence>MAPVTPYNEEDIAARPTPINPPTLKHNPKLRLHLDALAHPATTAFVKVIDTAHFLPDAINHILRHLYYPHGADNIPHVRSVTIVLREMGGVAYTTGIDLDDAHKEIHVALPYLSRYLPKDRPEDYRDDLPAPTTTTTSLTNFHREALGVLTHEAVHCYQHNLSGTAPGGLIEGIADYVRLKAGLAPPHWTKGHSHKTRGEKWDEGYAKTAWFLEWLEEDGDEKSVSKGKGRGKGAVSRLNARMGEKGRVYGDGKEFWEGLFGVGVEELWAEYVDSWKEKGDEGDENKEGEATKTCDAEAQGTPSATAAATTTKTTTTETTETTTKTTTTTTTTEELADTTSSPGRPSRAGSVPEIVELSLEEKREADGAGSGN</sequence>
<dbReference type="PANTHER" id="PTHR33321:SF12">
    <property type="entry name" value="PLANT BASIC SECRETORY PROTEIN (BSP) FAMILY PROTEIN"/>
    <property type="match status" value="1"/>
</dbReference>
<dbReference type="GeneID" id="28739360"/>
<dbReference type="OrthoDB" id="891726at2759"/>
<reference evidence="2 3" key="1">
    <citation type="submission" date="2015-06" db="EMBL/GenBank/DDBJ databases">
        <title>Draft genome of the ant-associated black yeast Phialophora attae CBS 131958.</title>
        <authorList>
            <person name="Moreno L.F."/>
            <person name="Stielow B.J."/>
            <person name="de Hoog S."/>
            <person name="Vicente V.A."/>
            <person name="Weiss V.A."/>
            <person name="de Vries M."/>
            <person name="Cruz L.M."/>
            <person name="Souza E.M."/>
        </authorList>
    </citation>
    <scope>NUCLEOTIDE SEQUENCE [LARGE SCALE GENOMIC DNA]</scope>
    <source>
        <strain evidence="2 3">CBS 131958</strain>
    </source>
</reference>
<dbReference type="Proteomes" id="UP000038010">
    <property type="component" value="Unassembled WGS sequence"/>
</dbReference>
<proteinExistence type="predicted"/>
<organism evidence="2 3">
    <name type="scientific">Cyphellophora attinorum</name>
    <dbReference type="NCBI Taxonomy" id="1664694"/>
    <lineage>
        <taxon>Eukaryota</taxon>
        <taxon>Fungi</taxon>
        <taxon>Dikarya</taxon>
        <taxon>Ascomycota</taxon>
        <taxon>Pezizomycotina</taxon>
        <taxon>Eurotiomycetes</taxon>
        <taxon>Chaetothyriomycetidae</taxon>
        <taxon>Chaetothyriales</taxon>
        <taxon>Cyphellophoraceae</taxon>
        <taxon>Cyphellophora</taxon>
    </lineage>
</organism>
<feature type="region of interest" description="Disordered" evidence="1">
    <location>
        <begin position="1"/>
        <end position="23"/>
    </location>
</feature>
<protein>
    <submittedName>
        <fullName evidence="2">Uncharacterized protein</fullName>
    </submittedName>
</protein>
<dbReference type="VEuPathDB" id="FungiDB:AB675_7134"/>
<feature type="compositionally biased region" description="Low complexity" evidence="1">
    <location>
        <begin position="305"/>
        <end position="334"/>
    </location>
</feature>